<feature type="non-terminal residue" evidence="2">
    <location>
        <position position="1"/>
    </location>
</feature>
<sequence length="129" mass="14854">RFNGNREPVIDKPITEGVNYKDYREDTGNRESVVENRNKEGVNYRNFRNRRFNEEKEGENMEKSNSEGCNEAEDKDECIKKEDGLEIGSALHIGEGNKEVEGDGVQYMLLNEDEDSENAQSLDEDEDKD</sequence>
<evidence type="ECO:0000256" key="1">
    <source>
        <dbReference type="SAM" id="MobiDB-lite"/>
    </source>
</evidence>
<organism evidence="2 3">
    <name type="scientific">Hamiltosporidium magnivora</name>
    <dbReference type="NCBI Taxonomy" id="148818"/>
    <lineage>
        <taxon>Eukaryota</taxon>
        <taxon>Fungi</taxon>
        <taxon>Fungi incertae sedis</taxon>
        <taxon>Microsporidia</taxon>
        <taxon>Dubosqiidae</taxon>
        <taxon>Hamiltosporidium</taxon>
    </lineage>
</organism>
<reference evidence="2 3" key="1">
    <citation type="submission" date="2017-12" db="EMBL/GenBank/DDBJ databases">
        <authorList>
            <person name="Pombert J.-F."/>
            <person name="Haag K.L."/>
            <person name="Ebert D."/>
        </authorList>
    </citation>
    <scope>NUCLEOTIDE SEQUENCE [LARGE SCALE GENOMIC DNA]</scope>
    <source>
        <strain evidence="2">IL-BN-2</strain>
    </source>
</reference>
<comment type="caution">
    <text evidence="2">The sequence shown here is derived from an EMBL/GenBank/DDBJ whole genome shotgun (WGS) entry which is preliminary data.</text>
</comment>
<feature type="compositionally biased region" description="Acidic residues" evidence="1">
    <location>
        <begin position="111"/>
        <end position="129"/>
    </location>
</feature>
<name>A0A4Q9L2P9_9MICR</name>
<feature type="region of interest" description="Disordered" evidence="1">
    <location>
        <begin position="53"/>
        <end position="75"/>
    </location>
</feature>
<dbReference type="VEuPathDB" id="MicrosporidiaDB:CWI39_1324p0010"/>
<feature type="region of interest" description="Disordered" evidence="1">
    <location>
        <begin position="110"/>
        <end position="129"/>
    </location>
</feature>
<evidence type="ECO:0000313" key="3">
    <source>
        <dbReference type="Proteomes" id="UP000293045"/>
    </source>
</evidence>
<protein>
    <submittedName>
        <fullName evidence="2">Uncharacterized protein</fullName>
    </submittedName>
</protein>
<proteinExistence type="predicted"/>
<feature type="compositionally biased region" description="Basic and acidic residues" evidence="1">
    <location>
        <begin position="53"/>
        <end position="65"/>
    </location>
</feature>
<dbReference type="EMBL" id="PIXR01001324">
    <property type="protein sequence ID" value="TBU01707.1"/>
    <property type="molecule type" value="Genomic_DNA"/>
</dbReference>
<gene>
    <name evidence="2" type="ORF">CWI39_1324p0010</name>
</gene>
<dbReference type="AlphaFoldDB" id="A0A4Q9L2P9"/>
<dbReference type="Proteomes" id="UP000293045">
    <property type="component" value="Unassembled WGS sequence"/>
</dbReference>
<evidence type="ECO:0000313" key="2">
    <source>
        <dbReference type="EMBL" id="TBU01707.1"/>
    </source>
</evidence>
<accession>A0A4Q9L2P9</accession>